<evidence type="ECO:0000313" key="2">
    <source>
        <dbReference type="RefSeq" id="XP_058974398.1"/>
    </source>
</evidence>
<accession>A0ABM3ULJ5</accession>
<proteinExistence type="predicted"/>
<dbReference type="RefSeq" id="XP_058974398.1">
    <property type="nucleotide sequence ID" value="XM_059118415.1"/>
</dbReference>
<dbReference type="PANTHER" id="PTHR31025:SF9">
    <property type="entry name" value="SI:DKEY-286J15.1"/>
    <property type="match status" value="1"/>
</dbReference>
<gene>
    <name evidence="2" type="primary">LOC101890023</name>
</gene>
<evidence type="ECO:0000313" key="1">
    <source>
        <dbReference type="Proteomes" id="UP001652621"/>
    </source>
</evidence>
<protein>
    <submittedName>
        <fullName evidence="2">Uncharacterized protein LOC101890023 isoform X1</fullName>
    </submittedName>
</protein>
<dbReference type="Proteomes" id="UP001652621">
    <property type="component" value="Unplaced"/>
</dbReference>
<dbReference type="GeneID" id="101890023"/>
<dbReference type="PANTHER" id="PTHR31025">
    <property type="entry name" value="SI:CH211-196P9.1-RELATED"/>
    <property type="match status" value="1"/>
</dbReference>
<dbReference type="CDD" id="cd09487">
    <property type="entry name" value="SAM_superfamily"/>
    <property type="match status" value="1"/>
</dbReference>
<reference evidence="2" key="1">
    <citation type="submission" date="2025-08" db="UniProtKB">
        <authorList>
            <consortium name="RefSeq"/>
        </authorList>
    </citation>
    <scope>IDENTIFICATION</scope>
    <source>
        <strain evidence="2">Aabys</strain>
        <tissue evidence="2">Whole body</tissue>
    </source>
</reference>
<keyword evidence="1" id="KW-1185">Reference proteome</keyword>
<organism evidence="1 2">
    <name type="scientific">Musca domestica</name>
    <name type="common">House fly</name>
    <dbReference type="NCBI Taxonomy" id="7370"/>
    <lineage>
        <taxon>Eukaryota</taxon>
        <taxon>Metazoa</taxon>
        <taxon>Ecdysozoa</taxon>
        <taxon>Arthropoda</taxon>
        <taxon>Hexapoda</taxon>
        <taxon>Insecta</taxon>
        <taxon>Pterygota</taxon>
        <taxon>Neoptera</taxon>
        <taxon>Endopterygota</taxon>
        <taxon>Diptera</taxon>
        <taxon>Brachycera</taxon>
        <taxon>Muscomorpha</taxon>
        <taxon>Muscoidea</taxon>
        <taxon>Muscidae</taxon>
        <taxon>Musca</taxon>
    </lineage>
</organism>
<sequence length="494" mass="57368">MCYCYIQIVSDLKSLLDEWEFPEMYSVLQENEITINELKHLTNEDLKEIIPVLGKRIRFREKLFLWKEKICPQSNETLSVHSKVGTWLNSPANSKGFNDIAQILRSCGKGRAIVDYYTENNQLLESHRHDIISIILEEVVTSNCILHISDFTLICEQILSLFPNENKDFYFIPRGPRKNPSGRLYDKYHNLKSKRRKVLGRSLSNQINESSEEDEIDEKTLSSLKEILRTDVSKCLSNSCNQTKASEFWVTTFPIRKKDIKAAKSNVVLLNHWPGYKQSFGYVLIKSDFKLLYPDSENLLYSKWEKFINRIIDFFNSNIKDQASREELALCKQLSNKDSVNYMVIKLLNSVIKPTARFKSQDGNVLKKFTISDAQESLTLHVTNLSDYEVKINGLKEKYYASSNTLQPIIIVVGASMLNINQFFIYFDSVLYSLNSYIECVDVTFKIFNVLNLSYPKASEGVWYFIQKFFYNITTPFDKSSPSIISLINYLHEH</sequence>
<dbReference type="Gene3D" id="1.10.150.50">
    <property type="entry name" value="Transcription Factor, Ets-1"/>
    <property type="match status" value="1"/>
</dbReference>
<dbReference type="InterPro" id="IPR013761">
    <property type="entry name" value="SAM/pointed_sf"/>
</dbReference>
<name>A0ABM3ULJ5_MUSDO</name>